<keyword evidence="1" id="KW-0677">Repeat</keyword>
<evidence type="ECO:0000256" key="3">
    <source>
        <dbReference type="ARBA" id="ARBA00023125"/>
    </source>
</evidence>
<dbReference type="OrthoDB" id="8430416at2"/>
<evidence type="ECO:0000256" key="2">
    <source>
        <dbReference type="ARBA" id="ARBA00022803"/>
    </source>
</evidence>
<dbReference type="SUPFAM" id="SSF52964">
    <property type="entry name" value="TolB, N-terminal domain"/>
    <property type="match status" value="1"/>
</dbReference>
<keyword evidence="2" id="KW-0802">TPR repeat</keyword>
<dbReference type="EMBL" id="QRHA01000004">
    <property type="protein sequence ID" value="RDV26732.1"/>
    <property type="molecule type" value="Genomic_DNA"/>
</dbReference>
<feature type="DNA-binding region" description="OmpR/PhoB-type" evidence="4">
    <location>
        <begin position="89"/>
        <end position="187"/>
    </location>
</feature>
<reference evidence="8" key="1">
    <citation type="submission" date="2018-08" db="EMBL/GenBank/DDBJ databases">
        <authorList>
            <person name="Zhang J."/>
            <person name="Du Z.-J."/>
        </authorList>
    </citation>
    <scope>NUCLEOTIDE SEQUENCE [LARGE SCALE GENOMIC DNA]</scope>
    <source>
        <strain evidence="8">KCTC 52655</strain>
    </source>
</reference>
<dbReference type="Proteomes" id="UP000256561">
    <property type="component" value="Unassembled WGS sequence"/>
</dbReference>
<feature type="domain" description="OmpR/PhoB-type" evidence="6">
    <location>
        <begin position="89"/>
        <end position="187"/>
    </location>
</feature>
<dbReference type="InterPro" id="IPR011990">
    <property type="entry name" value="TPR-like_helical_dom_sf"/>
</dbReference>
<protein>
    <recommendedName>
        <fullName evidence="6">OmpR/PhoB-type domain-containing protein</fullName>
    </recommendedName>
</protein>
<evidence type="ECO:0000313" key="7">
    <source>
        <dbReference type="EMBL" id="RDV26732.1"/>
    </source>
</evidence>
<dbReference type="GO" id="GO:0000160">
    <property type="term" value="P:phosphorelay signal transduction system"/>
    <property type="evidence" value="ECO:0007669"/>
    <property type="project" value="InterPro"/>
</dbReference>
<name>A0A3D8MBF0_9ALTE</name>
<feature type="transmembrane region" description="Helical" evidence="5">
    <location>
        <begin position="21"/>
        <end position="40"/>
    </location>
</feature>
<dbReference type="PANTHER" id="PTHR44943">
    <property type="entry name" value="CELLULOSE SYNTHASE OPERON PROTEIN C"/>
    <property type="match status" value="1"/>
</dbReference>
<dbReference type="Gene3D" id="1.10.10.10">
    <property type="entry name" value="Winged helix-like DNA-binding domain superfamily/Winged helix DNA-binding domain"/>
    <property type="match status" value="1"/>
</dbReference>
<dbReference type="GO" id="GO:0006355">
    <property type="term" value="P:regulation of DNA-templated transcription"/>
    <property type="evidence" value="ECO:0007669"/>
    <property type="project" value="InterPro"/>
</dbReference>
<evidence type="ECO:0000259" key="6">
    <source>
        <dbReference type="PROSITE" id="PS51755"/>
    </source>
</evidence>
<keyword evidence="5" id="KW-1133">Transmembrane helix</keyword>
<dbReference type="InterPro" id="IPR051685">
    <property type="entry name" value="Ycf3/AcsC/BcsC/TPR_MFPF"/>
</dbReference>
<dbReference type="InterPro" id="IPR016032">
    <property type="entry name" value="Sig_transdc_resp-reg_C-effctor"/>
</dbReference>
<dbReference type="SUPFAM" id="SSF46894">
    <property type="entry name" value="C-terminal effector domain of the bipartite response regulators"/>
    <property type="match status" value="1"/>
</dbReference>
<dbReference type="CDD" id="cd00383">
    <property type="entry name" value="trans_reg_C"/>
    <property type="match status" value="1"/>
</dbReference>
<dbReference type="InterPro" id="IPR001867">
    <property type="entry name" value="OmpR/PhoB-type_DNA-bd"/>
</dbReference>
<dbReference type="PROSITE" id="PS51755">
    <property type="entry name" value="OMPR_PHOB"/>
    <property type="match status" value="1"/>
</dbReference>
<accession>A0A3D8MBF0</accession>
<keyword evidence="3 4" id="KW-0238">DNA-binding</keyword>
<evidence type="ECO:0000256" key="5">
    <source>
        <dbReference type="SAM" id="Phobius"/>
    </source>
</evidence>
<keyword evidence="5" id="KW-0472">Membrane</keyword>
<dbReference type="PANTHER" id="PTHR44943:SF8">
    <property type="entry name" value="TPR REPEAT-CONTAINING PROTEIN MJ0263"/>
    <property type="match status" value="1"/>
</dbReference>
<dbReference type="InterPro" id="IPR036388">
    <property type="entry name" value="WH-like_DNA-bd_sf"/>
</dbReference>
<keyword evidence="5" id="KW-0812">Transmembrane</keyword>
<dbReference type="SUPFAM" id="SSF48452">
    <property type="entry name" value="TPR-like"/>
    <property type="match status" value="1"/>
</dbReference>
<dbReference type="GO" id="GO:0015031">
    <property type="term" value="P:protein transport"/>
    <property type="evidence" value="ECO:0007669"/>
    <property type="project" value="InterPro"/>
</dbReference>
<dbReference type="Pfam" id="PF00486">
    <property type="entry name" value="Trans_reg_C"/>
    <property type="match status" value="1"/>
</dbReference>
<keyword evidence="8" id="KW-1185">Reference proteome</keyword>
<dbReference type="SMART" id="SM00862">
    <property type="entry name" value="Trans_reg_C"/>
    <property type="match status" value="1"/>
</dbReference>
<gene>
    <name evidence="7" type="ORF">DXV75_07020</name>
</gene>
<sequence>MPGRVASMLGNTQSQIPLLRILAIYAGVSLLVLELLPIFSRFFPAPSTNITLWAKITLLAFLPVVVGIFGARTLKRRTLPTVESSTNVATLFQIGSASVDINKRQIRFNNKPAEVQPKIFDLLVYLLKQRHRVVPKEELLDEVWPDVVVSESSLTQSIKRLRDLFRQQGVEQDIVRTVSRKGYQWDHPVKESAHQPRPSAPFWITLATPVLTTAVPAALMVVLMLYQHNQNRPLQPAQDTDYSLAVLPFSNFTGEGEFQYFSDGLTETVTDSLTRVKNLKIIAPHSVFSAVEAQQDFLNVGQELGVSHLIIGSVQRDGDEVRISARLVDVVNGQQLWSQMFQRPFDGIFMIHDEIARSIMHQLGSLFHISIPSLALPTEQHDSFDSEAYRLVLKGNELRRNGDQNGRVQAISVYREALTIRPDYPQAMVALADTLRTQSILGEIPRQAGFAEAITLIQRALRINPEDGEAYVQLADIQHRHFWDFENAQSSFEQALNLTPGSAAAHSAYSRFLSKAGQYNEAVNEARIARELDPLSRSSASSLAIRLIRARELEEARKCIDDFKQHHPQNANIPWLEANWHIRFGDYTEALQWSAQEELAYLRLSLNAIALHLLGRTEQASQQLNELIATDASGAAFQIAEVYAQWGQVDDAFAWLERAFSQGDPGLSELYSSVNLENLYTDPRFESLATRIGLPPMPLSITKKSK</sequence>
<dbReference type="Gene3D" id="3.40.50.10070">
    <property type="entry name" value="TolB, N-terminal domain"/>
    <property type="match status" value="1"/>
</dbReference>
<dbReference type="AlphaFoldDB" id="A0A3D8MBF0"/>
<evidence type="ECO:0000256" key="1">
    <source>
        <dbReference type="ARBA" id="ARBA00022737"/>
    </source>
</evidence>
<dbReference type="GO" id="GO:0042597">
    <property type="term" value="C:periplasmic space"/>
    <property type="evidence" value="ECO:0007669"/>
    <property type="project" value="InterPro"/>
</dbReference>
<dbReference type="Pfam" id="PF04052">
    <property type="entry name" value="TolB_N"/>
    <property type="match status" value="1"/>
</dbReference>
<comment type="caution">
    <text evidence="7">The sequence shown here is derived from an EMBL/GenBank/DDBJ whole genome shotgun (WGS) entry which is preliminary data.</text>
</comment>
<proteinExistence type="predicted"/>
<dbReference type="GO" id="GO:0003677">
    <property type="term" value="F:DNA binding"/>
    <property type="evidence" value="ECO:0007669"/>
    <property type="project" value="UniProtKB-UniRule"/>
</dbReference>
<feature type="transmembrane region" description="Helical" evidence="5">
    <location>
        <begin position="202"/>
        <end position="226"/>
    </location>
</feature>
<evidence type="ECO:0000256" key="4">
    <source>
        <dbReference type="PROSITE-ProRule" id="PRU01091"/>
    </source>
</evidence>
<dbReference type="Gene3D" id="1.25.40.10">
    <property type="entry name" value="Tetratricopeptide repeat domain"/>
    <property type="match status" value="1"/>
</dbReference>
<feature type="transmembrane region" description="Helical" evidence="5">
    <location>
        <begin position="52"/>
        <end position="71"/>
    </location>
</feature>
<evidence type="ECO:0000313" key="8">
    <source>
        <dbReference type="Proteomes" id="UP000256561"/>
    </source>
</evidence>
<organism evidence="7 8">
    <name type="scientific">Alteromonas aestuariivivens</name>
    <dbReference type="NCBI Taxonomy" id="1938339"/>
    <lineage>
        <taxon>Bacteria</taxon>
        <taxon>Pseudomonadati</taxon>
        <taxon>Pseudomonadota</taxon>
        <taxon>Gammaproteobacteria</taxon>
        <taxon>Alteromonadales</taxon>
        <taxon>Alteromonadaceae</taxon>
        <taxon>Alteromonas/Salinimonas group</taxon>
        <taxon>Alteromonas</taxon>
    </lineage>
</organism>
<dbReference type="InterPro" id="IPR007195">
    <property type="entry name" value="TolB_N"/>
</dbReference>